<comment type="caution">
    <text evidence="7">The sequence shown here is derived from an EMBL/GenBank/DDBJ whole genome shotgun (WGS) entry which is preliminary data.</text>
</comment>
<evidence type="ECO:0000256" key="1">
    <source>
        <dbReference type="ARBA" id="ARBA00004141"/>
    </source>
</evidence>
<dbReference type="InterPro" id="IPR045225">
    <property type="entry name" value="Uracil/uridine/allantoin_perm"/>
</dbReference>
<dbReference type="OrthoDB" id="2018619at2759"/>
<dbReference type="InterPro" id="IPR001248">
    <property type="entry name" value="Pur-cyt_permease"/>
</dbReference>
<dbReference type="Pfam" id="PF02133">
    <property type="entry name" value="Transp_cyt_pur"/>
    <property type="match status" value="1"/>
</dbReference>
<evidence type="ECO:0000256" key="6">
    <source>
        <dbReference type="SAM" id="Phobius"/>
    </source>
</evidence>
<feature type="transmembrane region" description="Helical" evidence="6">
    <location>
        <begin position="252"/>
        <end position="274"/>
    </location>
</feature>
<keyword evidence="5 6" id="KW-0472">Membrane</keyword>
<dbReference type="InterPro" id="IPR012681">
    <property type="entry name" value="NCS1"/>
</dbReference>
<comment type="similarity">
    <text evidence="2">Belongs to the purine-cytosine permease (2.A.39) family.</text>
</comment>
<name>A0A0N1HBY5_9EURO</name>
<feature type="transmembrane region" description="Helical" evidence="6">
    <location>
        <begin position="286"/>
        <end position="315"/>
    </location>
</feature>
<keyword evidence="4 6" id="KW-1133">Transmembrane helix</keyword>
<dbReference type="GO" id="GO:0005886">
    <property type="term" value="C:plasma membrane"/>
    <property type="evidence" value="ECO:0007669"/>
    <property type="project" value="TreeGrafter"/>
</dbReference>
<dbReference type="AlphaFoldDB" id="A0A0N1HBY5"/>
<feature type="transmembrane region" description="Helical" evidence="6">
    <location>
        <begin position="453"/>
        <end position="475"/>
    </location>
</feature>
<protein>
    <submittedName>
        <fullName evidence="7">Putative permease</fullName>
    </submittedName>
</protein>
<feature type="transmembrane region" description="Helical" evidence="6">
    <location>
        <begin position="402"/>
        <end position="427"/>
    </location>
</feature>
<evidence type="ECO:0000313" key="7">
    <source>
        <dbReference type="EMBL" id="KPI41062.1"/>
    </source>
</evidence>
<proteinExistence type="inferred from homology"/>
<dbReference type="PANTHER" id="PTHR30618:SF0">
    <property type="entry name" value="PURINE-URACIL PERMEASE NCS1"/>
    <property type="match status" value="1"/>
</dbReference>
<dbReference type="RefSeq" id="XP_018001025.1">
    <property type="nucleotide sequence ID" value="XM_018148582.1"/>
</dbReference>
<dbReference type="CDD" id="cd11482">
    <property type="entry name" value="SLC-NCS1sbd_NRT1-like"/>
    <property type="match status" value="1"/>
</dbReference>
<feature type="transmembrane region" description="Helical" evidence="6">
    <location>
        <begin position="487"/>
        <end position="506"/>
    </location>
</feature>
<evidence type="ECO:0000256" key="4">
    <source>
        <dbReference type="ARBA" id="ARBA00022989"/>
    </source>
</evidence>
<feature type="transmembrane region" description="Helical" evidence="6">
    <location>
        <begin position="209"/>
        <end position="232"/>
    </location>
</feature>
<accession>A0A0N1HBY5</accession>
<organism evidence="7 8">
    <name type="scientific">Cyphellophora attinorum</name>
    <dbReference type="NCBI Taxonomy" id="1664694"/>
    <lineage>
        <taxon>Eukaryota</taxon>
        <taxon>Fungi</taxon>
        <taxon>Dikarya</taxon>
        <taxon>Ascomycota</taxon>
        <taxon>Pezizomycotina</taxon>
        <taxon>Eurotiomycetes</taxon>
        <taxon>Chaetothyriomycetidae</taxon>
        <taxon>Chaetothyriales</taxon>
        <taxon>Cyphellophoraceae</taxon>
        <taxon>Cyphellophora</taxon>
    </lineage>
</organism>
<evidence type="ECO:0000256" key="3">
    <source>
        <dbReference type="ARBA" id="ARBA00022692"/>
    </source>
</evidence>
<feature type="transmembrane region" description="Helical" evidence="6">
    <location>
        <begin position="89"/>
        <end position="106"/>
    </location>
</feature>
<feature type="transmembrane region" description="Helical" evidence="6">
    <location>
        <begin position="126"/>
        <end position="148"/>
    </location>
</feature>
<comment type="subcellular location">
    <subcellularLocation>
        <location evidence="1">Membrane</location>
        <topology evidence="1">Multi-pass membrane protein</topology>
    </subcellularLocation>
</comment>
<keyword evidence="3 6" id="KW-0812">Transmembrane</keyword>
<feature type="transmembrane region" description="Helical" evidence="6">
    <location>
        <begin position="335"/>
        <end position="356"/>
    </location>
</feature>
<dbReference type="GO" id="GO:0015205">
    <property type="term" value="F:nucleobase transmembrane transporter activity"/>
    <property type="evidence" value="ECO:0007669"/>
    <property type="project" value="TreeGrafter"/>
</dbReference>
<evidence type="ECO:0000313" key="8">
    <source>
        <dbReference type="Proteomes" id="UP000038010"/>
    </source>
</evidence>
<dbReference type="PANTHER" id="PTHR30618">
    <property type="entry name" value="NCS1 FAMILY PURINE/PYRIMIDINE TRANSPORTER"/>
    <property type="match status" value="1"/>
</dbReference>
<evidence type="ECO:0000256" key="2">
    <source>
        <dbReference type="ARBA" id="ARBA00008974"/>
    </source>
</evidence>
<reference evidence="7 8" key="1">
    <citation type="submission" date="2015-06" db="EMBL/GenBank/DDBJ databases">
        <title>Draft genome of the ant-associated black yeast Phialophora attae CBS 131958.</title>
        <authorList>
            <person name="Moreno L.F."/>
            <person name="Stielow B.J."/>
            <person name="de Hoog S."/>
            <person name="Vicente V.A."/>
            <person name="Weiss V.A."/>
            <person name="de Vries M."/>
            <person name="Cruz L.M."/>
            <person name="Souza E.M."/>
        </authorList>
    </citation>
    <scope>NUCLEOTIDE SEQUENCE [LARGE SCALE GENOMIC DNA]</scope>
    <source>
        <strain evidence="7 8">CBS 131958</strain>
    </source>
</reference>
<evidence type="ECO:0000256" key="5">
    <source>
        <dbReference type="ARBA" id="ARBA00023136"/>
    </source>
</evidence>
<keyword evidence="8" id="KW-1185">Reference proteome</keyword>
<dbReference type="Proteomes" id="UP000038010">
    <property type="component" value="Unassembled WGS sequence"/>
</dbReference>
<feature type="transmembrane region" description="Helical" evidence="6">
    <location>
        <begin position="377"/>
        <end position="396"/>
    </location>
</feature>
<gene>
    <name evidence="7" type="ORF">AB675_8157</name>
</gene>
<dbReference type="Gene3D" id="1.10.4160.10">
    <property type="entry name" value="Hydantoin permease"/>
    <property type="match status" value="1"/>
</dbReference>
<dbReference type="VEuPathDB" id="FungiDB:AB675_8157"/>
<sequence>MENLRQRTQRVTENVKSKRSKEGWVLPKTAVTFADENTWSNIDSDVTPLERRTWTSWTILGFWLSDALSAQSWAGASAVIAVGLTWREAVYCLVLGTFTVTIPLVLNGAAGAELHVPFPVVARSSFGFYFSRFAVIIRMVTALFWHAIQTYSGSTAMTQVIRAIWPSYLEIPNHLPASAGITTQQMISHFIFWSVQFPILLISPHKLKWFFVFKAVIVLLAAFGTVIGMTQLAGSAGDIWSQQPTVHGATKAWLIVSSMSSMTGGWATMATNVADFTRYLKQSRGVYWQVLFVPIIMTLLGVFGIIGTSAAKVVYGEYIWDPLALASMWDGPGGRAAAFFVGVSWCIAQIGTNLSANVISCSNDMVSLFPKYLNIRRGVIITTVTAGWIIVPWKIISSAASLLNFMASLGCFLAPLAAILGADYWFVNKKAIDVPALYRRYGRYRYGNKAGTNWRAVIALLVGVVPNLPGLVHAVNPSIEIGGASHIYAMFYLYGFISTFVVYIALSKLFPSESTLLPAPIFEDIVIVDGVEKINDGVTSVAPVDKLGVSVDVRGAESEEKRAFSVV</sequence>
<dbReference type="GeneID" id="28740461"/>
<dbReference type="EMBL" id="LFJN01000010">
    <property type="protein sequence ID" value="KPI41062.1"/>
    <property type="molecule type" value="Genomic_DNA"/>
</dbReference>
<dbReference type="NCBIfam" id="TIGR00800">
    <property type="entry name" value="ncs1"/>
    <property type="match status" value="1"/>
</dbReference>